<evidence type="ECO:0000313" key="2">
    <source>
        <dbReference type="EMBL" id="KAK5164970.1"/>
    </source>
</evidence>
<dbReference type="Proteomes" id="UP001337655">
    <property type="component" value="Unassembled WGS sequence"/>
</dbReference>
<organism evidence="2 3">
    <name type="scientific">Saxophila tyrrhenica</name>
    <dbReference type="NCBI Taxonomy" id="1690608"/>
    <lineage>
        <taxon>Eukaryota</taxon>
        <taxon>Fungi</taxon>
        <taxon>Dikarya</taxon>
        <taxon>Ascomycota</taxon>
        <taxon>Pezizomycotina</taxon>
        <taxon>Dothideomycetes</taxon>
        <taxon>Dothideomycetidae</taxon>
        <taxon>Mycosphaerellales</taxon>
        <taxon>Extremaceae</taxon>
        <taxon>Saxophila</taxon>
    </lineage>
</organism>
<sequence>MKDAGDGPAHHIGERLSLKNQLCTVRYVGKVADKPGTWLGVEWDDIDRRKHNGTHEGVEYFRCLSKSPKCASFLRPTQTWDAPRTFLQALREKYMPDDHHATSSGTVYFSGKQAEEVGFDKFQQRQAKLQGIHVLVLNHMRIQHQRINPSDNAEIAHICADITELDLSANLFESYEEICDLCLQFPKLRTLTLDGNRFSLRGNPLRYRIETIKTLGLSRTLAEDAAVNVLLNFAFPNVTTLSLAGNEYSIPLKLRIPSKVEVLDLSDNTFAVLSDLSFLSGSGLRTLLLKRNSISSFTTLGIDFKLQVEELDLSYNVISTFDFFNNITESSFPNLHHLRVTGNPVYQSLVSADGKPLTSEDGYMLTVARLPQLQCLNHSKITEKERLNAETYYLGQIAIELANAPEGQEGKVIAQHPRSQELCAEYGEPVIQRKTKKDAIDPNTLAARLTSVTFHLADHFLPEARERSWTADVPKSFAMYAVFGLVGKRLNQMPLTLRLVLETNERDPVGLQDRYGGPEWWDSSDDEAEVKQDDEWMKREVELTAGTRALTTYVEGNTAIVRAEAK</sequence>
<reference evidence="2 3" key="1">
    <citation type="submission" date="2023-08" db="EMBL/GenBank/DDBJ databases">
        <title>Black Yeasts Isolated from many extreme environments.</title>
        <authorList>
            <person name="Coleine C."/>
            <person name="Stajich J.E."/>
            <person name="Selbmann L."/>
        </authorList>
    </citation>
    <scope>NUCLEOTIDE SEQUENCE [LARGE SCALE GENOMIC DNA]</scope>
    <source>
        <strain evidence="2 3">CCFEE 5935</strain>
    </source>
</reference>
<dbReference type="InterPro" id="IPR032675">
    <property type="entry name" value="LRR_dom_sf"/>
</dbReference>
<evidence type="ECO:0000313" key="3">
    <source>
        <dbReference type="Proteomes" id="UP001337655"/>
    </source>
</evidence>
<dbReference type="InterPro" id="IPR043313">
    <property type="entry name" value="LRMDA"/>
</dbReference>
<proteinExistence type="predicted"/>
<dbReference type="SMART" id="SM01052">
    <property type="entry name" value="CAP_GLY"/>
    <property type="match status" value="1"/>
</dbReference>
<comment type="caution">
    <text evidence="2">The sequence shown here is derived from an EMBL/GenBank/DDBJ whole genome shotgun (WGS) entry which is preliminary data.</text>
</comment>
<gene>
    <name evidence="2" type="ORF">LTR77_009635</name>
</gene>
<dbReference type="Gene3D" id="3.80.10.10">
    <property type="entry name" value="Ribonuclease Inhibitor"/>
    <property type="match status" value="2"/>
</dbReference>
<dbReference type="Pfam" id="PF01302">
    <property type="entry name" value="CAP_GLY"/>
    <property type="match status" value="1"/>
</dbReference>
<dbReference type="PROSITE" id="PS50245">
    <property type="entry name" value="CAP_GLY_2"/>
    <property type="match status" value="1"/>
</dbReference>
<dbReference type="AlphaFoldDB" id="A0AAV9P226"/>
<dbReference type="InterPro" id="IPR001611">
    <property type="entry name" value="Leu-rich_rpt"/>
</dbReference>
<dbReference type="EMBL" id="JAVRRT010000018">
    <property type="protein sequence ID" value="KAK5164970.1"/>
    <property type="molecule type" value="Genomic_DNA"/>
</dbReference>
<evidence type="ECO:0000259" key="1">
    <source>
        <dbReference type="PROSITE" id="PS50245"/>
    </source>
</evidence>
<accession>A0AAV9P226</accession>
<feature type="domain" description="CAP-Gly" evidence="1">
    <location>
        <begin position="29"/>
        <end position="75"/>
    </location>
</feature>
<keyword evidence="3" id="KW-1185">Reference proteome</keyword>
<dbReference type="PANTHER" id="PTHR46282:SF1">
    <property type="entry name" value="LEUCINE-RICH REPEAT-CONTAINING PROTEIN 72-LIKE"/>
    <property type="match status" value="1"/>
</dbReference>
<name>A0AAV9P226_9PEZI</name>
<dbReference type="InterPro" id="IPR000938">
    <property type="entry name" value="CAP-Gly_domain"/>
</dbReference>
<dbReference type="PROSITE" id="PS51450">
    <property type="entry name" value="LRR"/>
    <property type="match status" value="1"/>
</dbReference>
<dbReference type="RefSeq" id="XP_064655166.1">
    <property type="nucleotide sequence ID" value="XM_064806861.1"/>
</dbReference>
<protein>
    <recommendedName>
        <fullName evidence="1">CAP-Gly domain-containing protein</fullName>
    </recommendedName>
</protein>
<dbReference type="GeneID" id="89930965"/>
<dbReference type="InterPro" id="IPR036859">
    <property type="entry name" value="CAP-Gly_dom_sf"/>
</dbReference>
<dbReference type="SUPFAM" id="SSF74924">
    <property type="entry name" value="Cap-Gly domain"/>
    <property type="match status" value="1"/>
</dbReference>
<dbReference type="PANTHER" id="PTHR46282">
    <property type="entry name" value="LEUCINE-RICH MELANOCYTE DIFFERENTIATION-ASSOCIATED PROTEIN"/>
    <property type="match status" value="1"/>
</dbReference>
<dbReference type="Gene3D" id="2.30.30.190">
    <property type="entry name" value="CAP Gly-rich-like domain"/>
    <property type="match status" value="1"/>
</dbReference>
<dbReference type="SUPFAM" id="SSF52058">
    <property type="entry name" value="L domain-like"/>
    <property type="match status" value="1"/>
</dbReference>